<keyword evidence="11" id="KW-1185">Reference proteome</keyword>
<evidence type="ECO:0000256" key="2">
    <source>
        <dbReference type="ARBA" id="ARBA00007069"/>
    </source>
</evidence>
<dbReference type="PROSITE" id="PS50928">
    <property type="entry name" value="ABC_TM1"/>
    <property type="match status" value="1"/>
</dbReference>
<evidence type="ECO:0000256" key="1">
    <source>
        <dbReference type="ARBA" id="ARBA00004651"/>
    </source>
</evidence>
<dbReference type="PANTHER" id="PTHR43470:SF5">
    <property type="entry name" value="PHOSPHATE TRANSPORT SYSTEM PERMEASE PROTEIN PSTA"/>
    <property type="match status" value="1"/>
</dbReference>
<evidence type="ECO:0000256" key="7">
    <source>
        <dbReference type="ARBA" id="ARBA00023136"/>
    </source>
</evidence>
<keyword evidence="4 8" id="KW-1003">Cell membrane</keyword>
<dbReference type="InterPro" id="IPR005672">
    <property type="entry name" value="Phosphate_PstA"/>
</dbReference>
<comment type="caution">
    <text evidence="10">The sequence shown here is derived from an EMBL/GenBank/DDBJ whole genome shotgun (WGS) entry which is preliminary data.</text>
</comment>
<comment type="similarity">
    <text evidence="2 8">Belongs to the binding-protein-dependent transport system permease family. CysTW subfamily.</text>
</comment>
<reference evidence="10 11" key="2">
    <citation type="submission" date="2018-03" db="EMBL/GenBank/DDBJ databases">
        <title>The ancient ancestry and fast evolution of plastids.</title>
        <authorList>
            <person name="Moore K.R."/>
            <person name="Magnabosco C."/>
            <person name="Momper L."/>
            <person name="Gold D.A."/>
            <person name="Bosak T."/>
            <person name="Fournier G.P."/>
        </authorList>
    </citation>
    <scope>NUCLEOTIDE SEQUENCE [LARGE SCALE GENOMIC DNA]</scope>
    <source>
        <strain evidence="10 11">CCAP 1448/3</strain>
    </source>
</reference>
<accession>A0A2T1C5I1</accession>
<dbReference type="OrthoDB" id="9807065at2"/>
<reference evidence="10 11" key="1">
    <citation type="submission" date="2018-02" db="EMBL/GenBank/DDBJ databases">
        <authorList>
            <person name="Cohen D.B."/>
            <person name="Kent A.D."/>
        </authorList>
    </citation>
    <scope>NUCLEOTIDE SEQUENCE [LARGE SCALE GENOMIC DNA]</scope>
    <source>
        <strain evidence="10 11">CCAP 1448/3</strain>
    </source>
</reference>
<evidence type="ECO:0000313" key="10">
    <source>
        <dbReference type="EMBL" id="PSB03408.1"/>
    </source>
</evidence>
<feature type="domain" description="ABC transmembrane type-1" evidence="9">
    <location>
        <begin position="86"/>
        <end position="294"/>
    </location>
</feature>
<dbReference type="InterPro" id="IPR000515">
    <property type="entry name" value="MetI-like"/>
</dbReference>
<evidence type="ECO:0000256" key="3">
    <source>
        <dbReference type="ARBA" id="ARBA00022448"/>
    </source>
</evidence>
<evidence type="ECO:0000256" key="4">
    <source>
        <dbReference type="ARBA" id="ARBA00022475"/>
    </source>
</evidence>
<feature type="transmembrane region" description="Helical" evidence="8">
    <location>
        <begin position="277"/>
        <end position="298"/>
    </location>
</feature>
<proteinExistence type="inferred from homology"/>
<evidence type="ECO:0000313" key="11">
    <source>
        <dbReference type="Proteomes" id="UP000238762"/>
    </source>
</evidence>
<dbReference type="GO" id="GO:0005886">
    <property type="term" value="C:plasma membrane"/>
    <property type="evidence" value="ECO:0007669"/>
    <property type="project" value="UniProtKB-SubCell"/>
</dbReference>
<dbReference type="AlphaFoldDB" id="A0A2T1C5I1"/>
<evidence type="ECO:0000256" key="5">
    <source>
        <dbReference type="ARBA" id="ARBA00022692"/>
    </source>
</evidence>
<dbReference type="PANTHER" id="PTHR43470">
    <property type="entry name" value="PHOSPHATE TRANSPORT SYSTEM PERMEASE PROTEIN PSTA-RELATED"/>
    <property type="match status" value="1"/>
</dbReference>
<sequence length="307" mass="33390">MSAHNPINSSNQEIDPSLLFNVSLDKRHTYDRIFAIATWVATAIGLIVLAALLIDTVADAWPRLTGDFINNFPSRRPLQAGIKPALIGTLWLLGLTASIAFPLGVGAGIYLEEYAPDDWISRIIEINIANLAGVPSIIYGMLGLQVFVRIMEPLTGGRSILAGAMTLALLILPIIIITTRETLRAIPSSLRQAGFALGATRWQVIREHIFPLALPGIMTGTILALSRAIGETAPLIVVGAATFVTFLPKDLQSQFTALPLQIFNWVSRAEEEFHTNAAAGIVILMVVLLFMNGIAIYLRNKFQQGRN</sequence>
<comment type="subcellular location">
    <subcellularLocation>
        <location evidence="1 8">Cell membrane</location>
        <topology evidence="1 8">Multi-pass membrane protein</topology>
    </subcellularLocation>
</comment>
<keyword evidence="7 8" id="KW-0472">Membrane</keyword>
<dbReference type="GO" id="GO:0005315">
    <property type="term" value="F:phosphate transmembrane transporter activity"/>
    <property type="evidence" value="ECO:0007669"/>
    <property type="project" value="InterPro"/>
</dbReference>
<keyword evidence="5 8" id="KW-0812">Transmembrane</keyword>
<dbReference type="CDD" id="cd06261">
    <property type="entry name" value="TM_PBP2"/>
    <property type="match status" value="1"/>
</dbReference>
<feature type="transmembrane region" description="Helical" evidence="8">
    <location>
        <begin position="123"/>
        <end position="148"/>
    </location>
</feature>
<dbReference type="Gene3D" id="1.10.3720.10">
    <property type="entry name" value="MetI-like"/>
    <property type="match status" value="1"/>
</dbReference>
<dbReference type="GO" id="GO:0035435">
    <property type="term" value="P:phosphate ion transmembrane transport"/>
    <property type="evidence" value="ECO:0007669"/>
    <property type="project" value="InterPro"/>
</dbReference>
<dbReference type="Pfam" id="PF00528">
    <property type="entry name" value="BPD_transp_1"/>
    <property type="match status" value="1"/>
</dbReference>
<name>A0A2T1C5I1_9CYAN</name>
<dbReference type="RefSeq" id="WP_106288256.1">
    <property type="nucleotide sequence ID" value="NZ_CAWNTC010000005.1"/>
</dbReference>
<evidence type="ECO:0000259" key="9">
    <source>
        <dbReference type="PROSITE" id="PS50928"/>
    </source>
</evidence>
<feature type="transmembrane region" description="Helical" evidence="8">
    <location>
        <begin position="160"/>
        <end position="179"/>
    </location>
</feature>
<keyword evidence="6 8" id="KW-1133">Transmembrane helix</keyword>
<keyword evidence="3" id="KW-0813">Transport</keyword>
<protein>
    <recommendedName>
        <fullName evidence="8">Phosphate transport system permease protein PstA</fullName>
    </recommendedName>
</protein>
<evidence type="ECO:0000256" key="6">
    <source>
        <dbReference type="ARBA" id="ARBA00022989"/>
    </source>
</evidence>
<comment type="caution">
    <text evidence="8">Lacks conserved residue(s) required for the propagation of feature annotation.</text>
</comment>
<dbReference type="NCBIfam" id="TIGR00974">
    <property type="entry name" value="3a0107s02c"/>
    <property type="match status" value="1"/>
</dbReference>
<gene>
    <name evidence="10" type="primary">pstA</name>
    <name evidence="10" type="ORF">C7B64_08710</name>
</gene>
<dbReference type="SUPFAM" id="SSF161098">
    <property type="entry name" value="MetI-like"/>
    <property type="match status" value="1"/>
</dbReference>
<feature type="transmembrane region" description="Helical" evidence="8">
    <location>
        <begin position="85"/>
        <end position="111"/>
    </location>
</feature>
<feature type="transmembrane region" description="Helical" evidence="8">
    <location>
        <begin position="33"/>
        <end position="54"/>
    </location>
</feature>
<organism evidence="10 11">
    <name type="scientific">Merismopedia glauca CCAP 1448/3</name>
    <dbReference type="NCBI Taxonomy" id="1296344"/>
    <lineage>
        <taxon>Bacteria</taxon>
        <taxon>Bacillati</taxon>
        <taxon>Cyanobacteriota</taxon>
        <taxon>Cyanophyceae</taxon>
        <taxon>Synechococcales</taxon>
        <taxon>Merismopediaceae</taxon>
        <taxon>Merismopedia</taxon>
    </lineage>
</organism>
<evidence type="ECO:0000256" key="8">
    <source>
        <dbReference type="RuleBase" id="RU363043"/>
    </source>
</evidence>
<dbReference type="EMBL" id="PVWJ01000033">
    <property type="protein sequence ID" value="PSB03408.1"/>
    <property type="molecule type" value="Genomic_DNA"/>
</dbReference>
<dbReference type="Proteomes" id="UP000238762">
    <property type="component" value="Unassembled WGS sequence"/>
</dbReference>
<dbReference type="InterPro" id="IPR035906">
    <property type="entry name" value="MetI-like_sf"/>
</dbReference>